<protein>
    <submittedName>
        <fullName evidence="2">Uncharacterized protein</fullName>
    </submittedName>
</protein>
<comment type="caution">
    <text evidence="2">The sequence shown here is derived from an EMBL/GenBank/DDBJ whole genome shotgun (WGS) entry which is preliminary data.</text>
</comment>
<dbReference type="Proteomes" id="UP000006238">
    <property type="component" value="Unassembled WGS sequence"/>
</dbReference>
<feature type="transmembrane region" description="Helical" evidence="1">
    <location>
        <begin position="38"/>
        <end position="62"/>
    </location>
</feature>
<keyword evidence="3" id="KW-1185">Reference proteome</keyword>
<proteinExistence type="predicted"/>
<evidence type="ECO:0000256" key="1">
    <source>
        <dbReference type="SAM" id="Phobius"/>
    </source>
</evidence>
<dbReference type="RefSeq" id="WP_005604420.1">
    <property type="nucleotide sequence ID" value="NZ_GG663524.1"/>
</dbReference>
<evidence type="ECO:0000313" key="3">
    <source>
        <dbReference type="Proteomes" id="UP000006238"/>
    </source>
</evidence>
<keyword evidence="1" id="KW-0812">Transmembrane</keyword>
<gene>
    <name evidence="2" type="ORF">BUTYVIB_02330</name>
</gene>
<name>D4S2K8_9FIRM</name>
<dbReference type="GeneID" id="98917560"/>
<organism evidence="2 3">
    <name type="scientific">Eshraghiella crossota DSM 2876</name>
    <dbReference type="NCBI Taxonomy" id="511680"/>
    <lineage>
        <taxon>Bacteria</taxon>
        <taxon>Bacillati</taxon>
        <taxon>Bacillota</taxon>
        <taxon>Clostridia</taxon>
        <taxon>Lachnospirales</taxon>
        <taxon>Lachnospiraceae</taxon>
        <taxon>Eshraghiella</taxon>
    </lineage>
</organism>
<feature type="transmembrane region" description="Helical" evidence="1">
    <location>
        <begin position="69"/>
        <end position="90"/>
    </location>
</feature>
<reference evidence="2 3" key="1">
    <citation type="submission" date="2010-02" db="EMBL/GenBank/DDBJ databases">
        <authorList>
            <person name="Weinstock G."/>
            <person name="Sodergren E."/>
            <person name="Clifton S."/>
            <person name="Fulton L."/>
            <person name="Fulton B."/>
            <person name="Courtney L."/>
            <person name="Fronick C."/>
            <person name="Harrison M."/>
            <person name="Strong C."/>
            <person name="Farmer C."/>
            <person name="Delahaunty K."/>
            <person name="Markovic C."/>
            <person name="Hall O."/>
            <person name="Minx P."/>
            <person name="Tomlinson C."/>
            <person name="Mitreva M."/>
            <person name="Nelson J."/>
            <person name="Hou S."/>
            <person name="Wollam A."/>
            <person name="Pepin K.H."/>
            <person name="Johnson M."/>
            <person name="Bhonagiri V."/>
            <person name="Zhang X."/>
            <person name="Suruliraj S."/>
            <person name="Warren W."/>
            <person name="Chinwalla A."/>
            <person name="Mardis E.R."/>
            <person name="Wilson R.K."/>
        </authorList>
    </citation>
    <scope>NUCLEOTIDE SEQUENCE [LARGE SCALE GENOMIC DNA]</scope>
    <source>
        <strain evidence="2 3">DSM 2876</strain>
    </source>
</reference>
<dbReference type="STRING" id="45851.BHV86_04005"/>
<evidence type="ECO:0000313" key="2">
    <source>
        <dbReference type="EMBL" id="EFF67463.1"/>
    </source>
</evidence>
<dbReference type="AlphaFoldDB" id="D4S2K8"/>
<sequence length="200" mass="21978">MELFIIGMITGTIIGIPRDTYSEMLSQNCVKNGIGQSVIIGIGMSLAVAFMTIIDMIVLFFLGKYMLKARIFFTYIMSALLIVTNVIGIIKSDNSYDTDNTGTSFVNFMTGIMVGISEFTNIFLILFMYVYFDIAGLGFSGYAVLLGGTVAGAFIICVIIGILFKIFDNFRKIKSTRGYNLAVNIMMICAGIFIILKEAV</sequence>
<feature type="transmembrane region" description="Helical" evidence="1">
    <location>
        <begin position="144"/>
        <end position="167"/>
    </location>
</feature>
<feature type="transmembrane region" description="Helical" evidence="1">
    <location>
        <begin position="179"/>
        <end position="196"/>
    </location>
</feature>
<feature type="transmembrane region" description="Helical" evidence="1">
    <location>
        <begin position="110"/>
        <end position="132"/>
    </location>
</feature>
<accession>D4S2K8</accession>
<keyword evidence="1" id="KW-1133">Transmembrane helix</keyword>
<dbReference type="EMBL" id="ABWN01000040">
    <property type="protein sequence ID" value="EFF67463.1"/>
    <property type="molecule type" value="Genomic_DNA"/>
</dbReference>
<keyword evidence="1" id="KW-0472">Membrane</keyword>
<dbReference type="HOGENOM" id="CLU_1364058_0_0_9"/>